<dbReference type="InterPro" id="IPR036047">
    <property type="entry name" value="F-box-like_dom_sf"/>
</dbReference>
<dbReference type="Pfam" id="PF00646">
    <property type="entry name" value="F-box"/>
    <property type="match status" value="1"/>
</dbReference>
<dbReference type="Proteomes" id="UP001157006">
    <property type="component" value="Chromosome 1S"/>
</dbReference>
<dbReference type="EMBL" id="OX451735">
    <property type="protein sequence ID" value="CAI8591652.1"/>
    <property type="molecule type" value="Genomic_DNA"/>
</dbReference>
<gene>
    <name evidence="2" type="ORF">VFH_I001240</name>
</gene>
<keyword evidence="3" id="KW-1185">Reference proteome</keyword>
<dbReference type="PROSITE" id="PS50181">
    <property type="entry name" value="FBOX"/>
    <property type="match status" value="1"/>
</dbReference>
<sequence>MKKLKRLASVSTEDRVSELPDAILCHILSFLPTKLAVSTSILSKRWKPIWLSVTTFDIFEFFPDNVLCSVLQSRDINLPIILFRILCSEPQIFNLLINSAIPRGVQTLELNLTCVPLKMKTLFNILTCNTLTLLKLTNIFIEEDFPQRIVSSIKTLHLNDVHFRSEKHMICFFLAFPVLEELLSNGVHVIGGRKFIPQTGGTIHCLPNLLRANISDIQLISFFSLSRALILNVKQKPLLSTVQIPMFYHLTQMELVFNVEKTWLAKWKWILKMLQQSPNLQHLIIHQEIENENGINDKNWEEPQIVPECLSSQLRTCLFRWFRGTKCELKFIKYVMRNSKLLSLMTIYTSSSIILNTKDKILHNLAVCPRSCNLIFDCSRFDHV</sequence>
<dbReference type="Gene3D" id="3.80.10.10">
    <property type="entry name" value="Ribonuclease Inhibitor"/>
    <property type="match status" value="1"/>
</dbReference>
<reference evidence="2 3" key="1">
    <citation type="submission" date="2023-01" db="EMBL/GenBank/DDBJ databases">
        <authorList>
            <person name="Kreplak J."/>
        </authorList>
    </citation>
    <scope>NUCLEOTIDE SEQUENCE [LARGE SCALE GENOMIC DNA]</scope>
</reference>
<dbReference type="PANTHER" id="PTHR31900:SF34">
    <property type="entry name" value="EMB|CAB62440.1-RELATED"/>
    <property type="match status" value="1"/>
</dbReference>
<dbReference type="InterPro" id="IPR001810">
    <property type="entry name" value="F-box_dom"/>
</dbReference>
<protein>
    <recommendedName>
        <fullName evidence="1">F-box domain-containing protein</fullName>
    </recommendedName>
</protein>
<evidence type="ECO:0000259" key="1">
    <source>
        <dbReference type="PROSITE" id="PS50181"/>
    </source>
</evidence>
<dbReference type="InterPro" id="IPR032675">
    <property type="entry name" value="LRR_dom_sf"/>
</dbReference>
<dbReference type="InterPro" id="IPR050232">
    <property type="entry name" value="FBL13/AtMIF1-like"/>
</dbReference>
<accession>A0AAV0Z1Q0</accession>
<dbReference type="Pfam" id="PF08387">
    <property type="entry name" value="FBD"/>
    <property type="match status" value="1"/>
</dbReference>
<dbReference type="InterPro" id="IPR006566">
    <property type="entry name" value="FBD"/>
</dbReference>
<name>A0AAV0Z1Q0_VICFA</name>
<dbReference type="InterPro" id="IPR053781">
    <property type="entry name" value="F-box_AtFBL13-like"/>
</dbReference>
<dbReference type="SMART" id="SM00579">
    <property type="entry name" value="FBD"/>
    <property type="match status" value="1"/>
</dbReference>
<dbReference type="CDD" id="cd22160">
    <property type="entry name" value="F-box_AtFBL13-like"/>
    <property type="match status" value="1"/>
</dbReference>
<evidence type="ECO:0000313" key="3">
    <source>
        <dbReference type="Proteomes" id="UP001157006"/>
    </source>
</evidence>
<dbReference type="PANTHER" id="PTHR31900">
    <property type="entry name" value="F-BOX/RNI SUPERFAMILY PROTEIN-RELATED"/>
    <property type="match status" value="1"/>
</dbReference>
<evidence type="ECO:0000313" key="2">
    <source>
        <dbReference type="EMBL" id="CAI8591652.1"/>
    </source>
</evidence>
<dbReference type="AlphaFoldDB" id="A0AAV0Z1Q0"/>
<proteinExistence type="predicted"/>
<feature type="domain" description="F-box" evidence="1">
    <location>
        <begin position="13"/>
        <end position="59"/>
    </location>
</feature>
<organism evidence="2 3">
    <name type="scientific">Vicia faba</name>
    <name type="common">Broad bean</name>
    <name type="synonym">Faba vulgaris</name>
    <dbReference type="NCBI Taxonomy" id="3906"/>
    <lineage>
        <taxon>Eukaryota</taxon>
        <taxon>Viridiplantae</taxon>
        <taxon>Streptophyta</taxon>
        <taxon>Embryophyta</taxon>
        <taxon>Tracheophyta</taxon>
        <taxon>Spermatophyta</taxon>
        <taxon>Magnoliopsida</taxon>
        <taxon>eudicotyledons</taxon>
        <taxon>Gunneridae</taxon>
        <taxon>Pentapetalae</taxon>
        <taxon>rosids</taxon>
        <taxon>fabids</taxon>
        <taxon>Fabales</taxon>
        <taxon>Fabaceae</taxon>
        <taxon>Papilionoideae</taxon>
        <taxon>50 kb inversion clade</taxon>
        <taxon>NPAAA clade</taxon>
        <taxon>Hologalegina</taxon>
        <taxon>IRL clade</taxon>
        <taxon>Fabeae</taxon>
        <taxon>Vicia</taxon>
    </lineage>
</organism>
<dbReference type="SUPFAM" id="SSF81383">
    <property type="entry name" value="F-box domain"/>
    <property type="match status" value="1"/>
</dbReference>